<feature type="domain" description="C2 tensin-type" evidence="6">
    <location>
        <begin position="220"/>
        <end position="356"/>
    </location>
</feature>
<evidence type="ECO:0000256" key="2">
    <source>
        <dbReference type="ARBA" id="ARBA00022912"/>
    </source>
</evidence>
<dbReference type="InterPro" id="IPR029021">
    <property type="entry name" value="Prot-tyrosine_phosphatase-like"/>
</dbReference>
<dbReference type="Gene3D" id="2.60.40.1110">
    <property type="match status" value="3"/>
</dbReference>
<feature type="compositionally biased region" description="Basic and acidic residues" evidence="5">
    <location>
        <begin position="1872"/>
        <end position="1883"/>
    </location>
</feature>
<dbReference type="InterPro" id="IPR015425">
    <property type="entry name" value="FH2_Formin"/>
</dbReference>
<dbReference type="PROSITE" id="PS51182">
    <property type="entry name" value="C2_TENSIN"/>
    <property type="match status" value="3"/>
</dbReference>
<dbReference type="InterPro" id="IPR014020">
    <property type="entry name" value="Tensin_C2-dom"/>
</dbReference>
<evidence type="ECO:0000256" key="5">
    <source>
        <dbReference type="SAM" id="MobiDB-lite"/>
    </source>
</evidence>
<sequence>MKQSQLLSHHFAEVSHLFVFSDQMSLFRKYFYRKAPDRIVEISERVYAFDCCFSNNVMGEDEYKQYLDGIVAQLHYLYPDASFKVCNFRTEDQQSQLSTLLSQYGMSVMDYPNQHESVPLLPLQVISQLLISSESWLGQQNVLLMHCERGCLPLLDFMLSAVLLYNKRYHGDQKTLELAYNQAPKELLCLSSALNTQPSQLRYLGYISTRDLGSDWPPPEAPLLLDCLILRGLPHFQGVKDWRPSLRILGQDHKAPANRSSILLFSTPKTNTFYQQEECIQVKLDIQCHVQGDIVLELINLHDDLVREEMVFRIMFNTAFVRGNVLKVQSDEMDILWEAKDQFPGEFKAEVLFSDPLVPVTETAPPMRRGAPPPPFGSGGPPPPPPPFPFRSREPPPPPPPLMRRGAPPPPPFRSGGPPPPPPPPPFRSRGPPPFHWVIPRRVIFVSSWEEIPQRHEEGQTAPEFDVSEIETLLSARVQKPADNAPPPPPPPPPMHRGIGCGLPRPGLRSSTQKKSSLKPFHWVKITRAARGSLWDEFQRHGEGQTAPEFDISELETLFSAKVQKPTDKSGNQPVWAIPETIQLINLKKARNVEIILWRLKIPLRDIIAAVLAMDESIVDIDQIVNLTKFCPTKDEMELLMNYSGDKATLGNCEQYFLELMKVPRVESKLRVFSLKVHFGTQISELKQRLDLLNSACDEVRSSQKLKEIMKRIDYLGNTNQGPARGKTISLRSPGVAVGFKLKNLLKVGHTRGASSMQHLCKDLASKESDLMDFHKDLESLESASKIQLKSLDEDMQAIIKGLNILNQELTASESDGPASEVFQKLLKEFVSIAETEVASVSSLYSVVGENVDALVYYVGENPIHCPFEQVTADLLNFVRLFKKAHEENVKQAELEKKEAAEDKKLKKGKGLSLTRKVIDPDRADNLEIMLWRVKMPLPDMMAAVQAMDDTVLDIDQIEKLISFCPTKEEMELLNDLLQNYTGDKERLGKCEQYFLELMKVPRVELKLRVFSFKIQFHTQVTELRKSLREKDKNSTKSSLCSQTSTQGQKFAQSLNAVKSACEEIRSSQKLKGIMKRILYLGNTLNQGTVRGAAVGFKLECLLALSDTRAANSKMTLMHYLCKVFASKASHLLDFHKDLENLESASKIQLKSLAEDMQAISKGLEMLDQELTASERDGLVSEVSYKRLKDFMRIAETEVEAISRLYTETGRNADALAHYFGEDPSRYPFEQVTGTLAKFVSLWKKTHEENVEQAELEKMGAAKEARMKKAKEQFAFDCCFSCDVMGDDEYKLYLDGIVAQLHDHYPDASFMVCNFRAGYQRSRISTLLSQYRMWVMDYPNQQGSVPLLPLQVISQFLISSESWLGQQNVMLMHCERGSLPLLDFMLSALLLYIDRYHGDQKTLELAYNQGSMELLRHASSLNPRPSQLRYLQYISTSSEWPSSEAPLLLDCLILKGLSHFEWRRDWRPSLRVFGQDPKARACTCRSSILLFSTPKTDHMYQQEECILVMLDIQCRVQGDVVLEFVNLSDNLVCEEMIFRIMFHTAFVRGNVLKVRRTMMDILWDAKDEFPKELEAEVSAPDNVSEIEAFSEELEKMEAVKETRMKKAKGASDVNISSFAVDNVNLNKRGEVDLEPSLPGTKPEKNARIWVEVNGLEPLIMKMDIELPTDEITEVELEYLKIEKHCFTCFSLFHEELDCPHRPLNALPPKERLLGITQSIALQRIEAEKRHHDDRRGYRRPEELRSVSRQNEDNYGQAERNRTNGRDGQIKRYDYGRHRSIISRTARSSSDYVRSKAPSLQYRVVERNRPSSVSSTPHHQIQRLDDDDLRAHLQPQPVETLPSDHGTDITPTRTVKDRLGVPSNFKAASNSGSKERKSALERISDPIQTKELSARRASNFESGRLQEVESRGEEEAPMDQDQTEDQITRTERIPAPLRLGANNSAKKNRRDGIPIAAQSKVACKRRITNPLKKRVARSPLLGLNQRRVTPVRASTSARRKLIVEKDKEIPCDKGGIIPLTRSKMLISYSSSLQLLTDEECTLVKLDIQYCRVQGDVVLECIILHDDLVREEMVFRVMFNTAFVRGNVLIVQRDEMDMLWDAKDQFPKEFN</sequence>
<feature type="domain" description="FH2" evidence="7">
    <location>
        <begin position="508"/>
        <end position="908"/>
    </location>
</feature>
<gene>
    <name evidence="8" type="ORF">HID58_089601</name>
</gene>
<dbReference type="InterPro" id="IPR042201">
    <property type="entry name" value="FH2_Formin_sf"/>
</dbReference>
<keyword evidence="9" id="KW-1185">Reference proteome</keyword>
<evidence type="ECO:0000313" key="9">
    <source>
        <dbReference type="Proteomes" id="UP000824890"/>
    </source>
</evidence>
<feature type="compositionally biased region" description="Basic and acidic residues" evidence="5">
    <location>
        <begin position="1726"/>
        <end position="1751"/>
    </location>
</feature>
<organism evidence="8 9">
    <name type="scientific">Brassica napus</name>
    <name type="common">Rape</name>
    <dbReference type="NCBI Taxonomy" id="3708"/>
    <lineage>
        <taxon>Eukaryota</taxon>
        <taxon>Viridiplantae</taxon>
        <taxon>Streptophyta</taxon>
        <taxon>Embryophyta</taxon>
        <taxon>Tracheophyta</taxon>
        <taxon>Spermatophyta</taxon>
        <taxon>Magnoliopsida</taxon>
        <taxon>eudicotyledons</taxon>
        <taxon>Gunneridae</taxon>
        <taxon>Pentapetalae</taxon>
        <taxon>rosids</taxon>
        <taxon>malvids</taxon>
        <taxon>Brassicales</taxon>
        <taxon>Brassicaceae</taxon>
        <taxon>Brassiceae</taxon>
        <taxon>Brassica</taxon>
    </lineage>
</organism>
<reference evidence="8 9" key="1">
    <citation type="submission" date="2021-05" db="EMBL/GenBank/DDBJ databases">
        <title>Genome Assembly of Synthetic Allotetraploid Brassica napus Reveals Homoeologous Exchanges between Subgenomes.</title>
        <authorList>
            <person name="Davis J.T."/>
        </authorList>
    </citation>
    <scope>NUCLEOTIDE SEQUENCE [LARGE SCALE GENOMIC DNA]</scope>
    <source>
        <strain evidence="9">cv. Da-Ae</strain>
        <tissue evidence="8">Seedling</tissue>
    </source>
</reference>
<feature type="domain" description="C2 tensin-type" evidence="6">
    <location>
        <begin position="1444"/>
        <end position="1582"/>
    </location>
</feature>
<keyword evidence="2" id="KW-0378">Hydrolase</keyword>
<dbReference type="EMBL" id="JAGKQM010000019">
    <property type="protein sequence ID" value="KAH0861340.1"/>
    <property type="molecule type" value="Genomic_DNA"/>
</dbReference>
<feature type="coiled-coil region" evidence="4">
    <location>
        <begin position="1244"/>
        <end position="1273"/>
    </location>
</feature>
<evidence type="ECO:0000256" key="1">
    <source>
        <dbReference type="ARBA" id="ARBA00006468"/>
    </source>
</evidence>
<evidence type="ECO:0000259" key="6">
    <source>
        <dbReference type="PROSITE" id="PS51182"/>
    </source>
</evidence>
<comment type="caution">
    <text evidence="8">The sequence shown here is derived from an EMBL/GenBank/DDBJ whole genome shotgun (WGS) entry which is preliminary data.</text>
</comment>
<feature type="domain" description="FH2" evidence="7">
    <location>
        <begin position="918"/>
        <end position="1269"/>
    </location>
</feature>
<evidence type="ECO:0000256" key="4">
    <source>
        <dbReference type="SAM" id="Coils"/>
    </source>
</evidence>
<feature type="region of interest" description="Disordered" evidence="5">
    <location>
        <begin position="480"/>
        <end position="517"/>
    </location>
</feature>
<dbReference type="SUPFAM" id="SSF49562">
    <property type="entry name" value="C2 domain (Calcium/lipid-binding domain, CaLB)"/>
    <property type="match status" value="3"/>
</dbReference>
<name>A0ABQ7XZH9_BRANA</name>
<feature type="compositionally biased region" description="Pro residues" evidence="5">
    <location>
        <begin position="484"/>
        <end position="495"/>
    </location>
</feature>
<protein>
    <recommendedName>
        <fullName evidence="3">Formin-like protein</fullName>
    </recommendedName>
</protein>
<evidence type="ECO:0000313" key="8">
    <source>
        <dbReference type="EMBL" id="KAH0861340.1"/>
    </source>
</evidence>
<feature type="compositionally biased region" description="Basic and acidic residues" evidence="5">
    <location>
        <begin position="1903"/>
        <end position="1913"/>
    </location>
</feature>
<dbReference type="SMART" id="SM01326">
    <property type="entry name" value="PTEN_C2"/>
    <property type="match status" value="3"/>
</dbReference>
<feature type="compositionally biased region" description="Acidic residues" evidence="5">
    <location>
        <begin position="1914"/>
        <end position="1923"/>
    </location>
</feature>
<keyword evidence="4" id="KW-0175">Coiled coil</keyword>
<keyword evidence="2" id="KW-0904">Protein phosphatase</keyword>
<dbReference type="SMART" id="SM00498">
    <property type="entry name" value="FH2"/>
    <property type="match status" value="2"/>
</dbReference>
<dbReference type="Gene3D" id="1.20.58.2220">
    <property type="entry name" value="Formin, FH2 domain"/>
    <property type="match status" value="2"/>
</dbReference>
<dbReference type="Proteomes" id="UP000824890">
    <property type="component" value="Unassembled WGS sequence"/>
</dbReference>
<feature type="region of interest" description="Disordered" evidence="5">
    <location>
        <begin position="362"/>
        <end position="432"/>
    </location>
</feature>
<feature type="region of interest" description="Disordered" evidence="5">
    <location>
        <begin position="1726"/>
        <end position="1775"/>
    </location>
</feature>
<dbReference type="InterPro" id="IPR035892">
    <property type="entry name" value="C2_domain_sf"/>
</dbReference>
<feature type="compositionally biased region" description="Pro residues" evidence="5">
    <location>
        <begin position="371"/>
        <end position="432"/>
    </location>
</feature>
<proteinExistence type="inferred from homology"/>
<comment type="similarity">
    <text evidence="1">Belongs to the formin-like family. Class-II subfamily.</text>
</comment>
<dbReference type="Pfam" id="PF10409">
    <property type="entry name" value="PTEN_C2"/>
    <property type="match status" value="3"/>
</dbReference>
<evidence type="ECO:0000259" key="7">
    <source>
        <dbReference type="PROSITE" id="PS51444"/>
    </source>
</evidence>
<dbReference type="SUPFAM" id="SSF101447">
    <property type="entry name" value="Formin homology 2 domain (FH2 domain)"/>
    <property type="match status" value="2"/>
</dbReference>
<feature type="region of interest" description="Disordered" evidence="5">
    <location>
        <begin position="1835"/>
        <end position="1928"/>
    </location>
</feature>
<dbReference type="PROSITE" id="PS51444">
    <property type="entry name" value="FH2"/>
    <property type="match status" value="2"/>
</dbReference>
<dbReference type="InterPro" id="IPR051144">
    <property type="entry name" value="Formin_homology_domain"/>
</dbReference>
<evidence type="ECO:0000256" key="3">
    <source>
        <dbReference type="RuleBase" id="RU361260"/>
    </source>
</evidence>
<feature type="compositionally biased region" description="Basic and acidic residues" evidence="5">
    <location>
        <begin position="1758"/>
        <end position="1775"/>
    </location>
</feature>
<dbReference type="PANTHER" id="PTHR45733:SF10">
    <property type="entry name" value="FORMIN-LIKE PROTEIN 15A-RELATED"/>
    <property type="match status" value="1"/>
</dbReference>
<feature type="domain" description="C2 tensin-type" evidence="6">
    <location>
        <begin position="1977"/>
        <end position="2109"/>
    </location>
</feature>
<accession>A0ABQ7XZH9</accession>
<feature type="coiled-coil region" evidence="4">
    <location>
        <begin position="883"/>
        <end position="910"/>
    </location>
</feature>
<dbReference type="Pfam" id="PF02181">
    <property type="entry name" value="FH2"/>
    <property type="match status" value="3"/>
</dbReference>
<dbReference type="PANTHER" id="PTHR45733">
    <property type="entry name" value="FORMIN-J"/>
    <property type="match status" value="1"/>
</dbReference>
<dbReference type="Gene3D" id="3.90.190.10">
    <property type="entry name" value="Protein tyrosine phosphatase superfamily"/>
    <property type="match status" value="2"/>
</dbReference>